<evidence type="ECO:0000313" key="3">
    <source>
        <dbReference type="Proteomes" id="UP000217790"/>
    </source>
</evidence>
<feature type="region of interest" description="Disordered" evidence="1">
    <location>
        <begin position="129"/>
        <end position="173"/>
    </location>
</feature>
<dbReference type="EMBL" id="KZ293736">
    <property type="protein sequence ID" value="PBK81033.1"/>
    <property type="molecule type" value="Genomic_DNA"/>
</dbReference>
<dbReference type="Proteomes" id="UP000217790">
    <property type="component" value="Unassembled WGS sequence"/>
</dbReference>
<sequence length="567" mass="61202">MDAGSISWHTTSSVGRRTAPTTTHSTHPLTAPFEVQSHCVPAPRSHHSYLSYRDASDEQIMEELARRRRYREGEAPGELPPLSSALVHSRSDLGARALPVPSTAPPPAALRHVGSWVCALPSHVANLSPSCSPPGLSPALSTSSEALTSLSPPTAHHAATPNHPGPWAPAPLPRERTRFLLPSPPLSSLARISSARPDILSQDVTPVSLLPSCSPPDVKESKLDHQEVPSTPPDLACIPRNAVLTSHYVPVLLPPRSPYCMTDVLRDNRSSLNRKISSYSIQFDNATEPEKLSHGVSNLENAFLQRREACSPLALTDPPIQDAVLAPVKKCKDIPSHSAHFNRGRAMATPLEVIPAHSNPVKRLQSAFVKQELCLSCKSSEHLPQSSVKAESFLIHVATKFNFPALRSQRSLQCLHHCTLMIIDSQLGTMEIRSESFQWDPGLGERSVIDSSTSSFNSADPTNHITGETTENSDTDAWGSTKNHEDSHNLTGTFGIVSLNTVPHSFQHLLPETSLPMTGDADLPMAEDASPSTKAYSAMIIPSGGSTPNVDGEAEVLDSQDNINILL</sequence>
<name>A0A2H3CY60_ARMGA</name>
<feature type="compositionally biased region" description="Polar residues" evidence="1">
    <location>
        <begin position="450"/>
        <end position="472"/>
    </location>
</feature>
<feature type="region of interest" description="Disordered" evidence="1">
    <location>
        <begin position="450"/>
        <end position="484"/>
    </location>
</feature>
<evidence type="ECO:0000313" key="2">
    <source>
        <dbReference type="EMBL" id="PBK81033.1"/>
    </source>
</evidence>
<organism evidence="2 3">
    <name type="scientific">Armillaria gallica</name>
    <name type="common">Bulbous honey fungus</name>
    <name type="synonym">Armillaria bulbosa</name>
    <dbReference type="NCBI Taxonomy" id="47427"/>
    <lineage>
        <taxon>Eukaryota</taxon>
        <taxon>Fungi</taxon>
        <taxon>Dikarya</taxon>
        <taxon>Basidiomycota</taxon>
        <taxon>Agaricomycotina</taxon>
        <taxon>Agaricomycetes</taxon>
        <taxon>Agaricomycetidae</taxon>
        <taxon>Agaricales</taxon>
        <taxon>Marasmiineae</taxon>
        <taxon>Physalacriaceae</taxon>
        <taxon>Armillaria</taxon>
    </lineage>
</organism>
<gene>
    <name evidence="2" type="ORF">ARMGADRAFT_1091677</name>
</gene>
<keyword evidence="3" id="KW-1185">Reference proteome</keyword>
<feature type="compositionally biased region" description="Low complexity" evidence="1">
    <location>
        <begin position="137"/>
        <end position="154"/>
    </location>
</feature>
<reference evidence="3" key="1">
    <citation type="journal article" date="2017" name="Nat. Ecol. Evol.">
        <title>Genome expansion and lineage-specific genetic innovations in the forest pathogenic fungi Armillaria.</title>
        <authorList>
            <person name="Sipos G."/>
            <person name="Prasanna A.N."/>
            <person name="Walter M.C."/>
            <person name="O'Connor E."/>
            <person name="Balint B."/>
            <person name="Krizsan K."/>
            <person name="Kiss B."/>
            <person name="Hess J."/>
            <person name="Varga T."/>
            <person name="Slot J."/>
            <person name="Riley R."/>
            <person name="Boka B."/>
            <person name="Rigling D."/>
            <person name="Barry K."/>
            <person name="Lee J."/>
            <person name="Mihaltcheva S."/>
            <person name="LaButti K."/>
            <person name="Lipzen A."/>
            <person name="Waldron R."/>
            <person name="Moloney N.M."/>
            <person name="Sperisen C."/>
            <person name="Kredics L."/>
            <person name="Vagvoelgyi C."/>
            <person name="Patrignani A."/>
            <person name="Fitzpatrick D."/>
            <person name="Nagy I."/>
            <person name="Doyle S."/>
            <person name="Anderson J.B."/>
            <person name="Grigoriev I.V."/>
            <person name="Gueldener U."/>
            <person name="Muensterkoetter M."/>
            <person name="Nagy L.G."/>
        </authorList>
    </citation>
    <scope>NUCLEOTIDE SEQUENCE [LARGE SCALE GENOMIC DNA]</scope>
    <source>
        <strain evidence="3">Ar21-2</strain>
    </source>
</reference>
<accession>A0A2H3CY60</accession>
<feature type="compositionally biased region" description="Pro residues" evidence="1">
    <location>
        <begin position="163"/>
        <end position="172"/>
    </location>
</feature>
<evidence type="ECO:0000256" key="1">
    <source>
        <dbReference type="SAM" id="MobiDB-lite"/>
    </source>
</evidence>
<dbReference type="AlphaFoldDB" id="A0A2H3CY60"/>
<feature type="region of interest" description="Disordered" evidence="1">
    <location>
        <begin position="211"/>
        <end position="230"/>
    </location>
</feature>
<dbReference type="InParanoid" id="A0A2H3CY60"/>
<dbReference type="OrthoDB" id="10557388at2759"/>
<feature type="compositionally biased region" description="Basic and acidic residues" evidence="1">
    <location>
        <begin position="217"/>
        <end position="227"/>
    </location>
</feature>
<feature type="compositionally biased region" description="Polar residues" evidence="1">
    <location>
        <begin position="7"/>
        <end position="28"/>
    </location>
</feature>
<proteinExistence type="predicted"/>
<feature type="region of interest" description="Disordered" evidence="1">
    <location>
        <begin position="1"/>
        <end position="29"/>
    </location>
</feature>
<protein>
    <submittedName>
        <fullName evidence="2">Uncharacterized protein</fullName>
    </submittedName>
</protein>